<evidence type="ECO:0000256" key="4">
    <source>
        <dbReference type="SAM" id="Coils"/>
    </source>
</evidence>
<evidence type="ECO:0000313" key="6">
    <source>
        <dbReference type="Ensembl" id="ENSCCRP00010084112.1"/>
    </source>
</evidence>
<protein>
    <recommendedName>
        <fullName evidence="5">AIG1-type G domain-containing protein</fullName>
    </recommendedName>
</protein>
<comment type="similarity">
    <text evidence="1">Belongs to the TRAFAC class TrmE-Era-EngA-EngB-Septin-like GTPase superfamily. AIG1/Toc34/Toc159-like paraseptin GTPase family. IAN subfamily.</text>
</comment>
<feature type="coiled-coil region" evidence="4">
    <location>
        <begin position="194"/>
        <end position="232"/>
    </location>
</feature>
<keyword evidence="2" id="KW-0547">Nucleotide-binding</keyword>
<sequence length="233" mass="27006">MPANFSGKQKLNLVLCGSDPTLKVSVSKLLRGKTIKSSHQREGSEECVKKEERIHGHQISLVELPALSQLSEEEVMRQTLHCVSLCDPGVHVFLLIVPVGPLTDEDKTEMEEIQKNFYSREHFMVMFISEGTVKRPETDFIKSSSESQSLISYCGGQYRVMGLKEHKNTRQIPELLDYIENMKTKPYSPQMYMKAQKKRVRRETEEKYEEKLQRMEDEIKELKQKNQSEGECF</sequence>
<dbReference type="Gene3D" id="3.40.50.300">
    <property type="entry name" value="P-loop containing nucleotide triphosphate hydrolases"/>
    <property type="match status" value="1"/>
</dbReference>
<evidence type="ECO:0000259" key="5">
    <source>
        <dbReference type="Pfam" id="PF04548"/>
    </source>
</evidence>
<keyword evidence="4" id="KW-0175">Coiled coil</keyword>
<dbReference type="PANTHER" id="PTHR10903">
    <property type="entry name" value="GTPASE, IMAP FAMILY MEMBER-RELATED"/>
    <property type="match status" value="1"/>
</dbReference>
<reference evidence="6" key="1">
    <citation type="submission" date="2025-05" db="UniProtKB">
        <authorList>
            <consortium name="Ensembl"/>
        </authorList>
    </citation>
    <scope>IDENTIFICATION</scope>
</reference>
<dbReference type="Ensembl" id="ENSCCRT00010093309.1">
    <property type="protein sequence ID" value="ENSCCRP00010084115.1"/>
    <property type="gene ID" value="ENSCCRG00010036731.1"/>
</dbReference>
<accession>A0A8C1R347</accession>
<dbReference type="InterPro" id="IPR045058">
    <property type="entry name" value="GIMA/IAN/Toc"/>
</dbReference>
<proteinExistence type="inferred from homology"/>
<keyword evidence="7" id="KW-1185">Reference proteome</keyword>
<evidence type="ECO:0000256" key="3">
    <source>
        <dbReference type="ARBA" id="ARBA00023134"/>
    </source>
</evidence>
<organism evidence="6 7">
    <name type="scientific">Cyprinus carpio</name>
    <name type="common">Common carp</name>
    <dbReference type="NCBI Taxonomy" id="7962"/>
    <lineage>
        <taxon>Eukaryota</taxon>
        <taxon>Metazoa</taxon>
        <taxon>Chordata</taxon>
        <taxon>Craniata</taxon>
        <taxon>Vertebrata</taxon>
        <taxon>Euteleostomi</taxon>
        <taxon>Actinopterygii</taxon>
        <taxon>Neopterygii</taxon>
        <taxon>Teleostei</taxon>
        <taxon>Ostariophysi</taxon>
        <taxon>Cypriniformes</taxon>
        <taxon>Cyprinidae</taxon>
        <taxon>Cyprininae</taxon>
        <taxon>Cyprinus</taxon>
    </lineage>
</organism>
<dbReference type="InterPro" id="IPR006703">
    <property type="entry name" value="G_AIG1"/>
</dbReference>
<dbReference type="AlphaFoldDB" id="A0A8C1R347"/>
<name>A0A8C1R347_CYPCA</name>
<dbReference type="PANTHER" id="PTHR10903:SF170">
    <property type="entry name" value="GTPASE IMAP FAMILY MEMBER 7"/>
    <property type="match status" value="1"/>
</dbReference>
<evidence type="ECO:0000313" key="7">
    <source>
        <dbReference type="Proteomes" id="UP000694427"/>
    </source>
</evidence>
<feature type="domain" description="AIG1-type G" evidence="5">
    <location>
        <begin position="28"/>
        <end position="205"/>
    </location>
</feature>
<evidence type="ECO:0000256" key="2">
    <source>
        <dbReference type="ARBA" id="ARBA00022741"/>
    </source>
</evidence>
<evidence type="ECO:0000256" key="1">
    <source>
        <dbReference type="ARBA" id="ARBA00008535"/>
    </source>
</evidence>
<keyword evidence="3" id="KW-0342">GTP-binding</keyword>
<dbReference type="Pfam" id="PF04548">
    <property type="entry name" value="AIG1"/>
    <property type="match status" value="1"/>
</dbReference>
<dbReference type="InterPro" id="IPR027417">
    <property type="entry name" value="P-loop_NTPase"/>
</dbReference>
<dbReference type="Proteomes" id="UP000694427">
    <property type="component" value="Unplaced"/>
</dbReference>
<dbReference type="Ensembl" id="ENSCCRT00010093306.1">
    <property type="protein sequence ID" value="ENSCCRP00010084112.1"/>
    <property type="gene ID" value="ENSCCRG00010036731.1"/>
</dbReference>
<dbReference type="GO" id="GO:0005525">
    <property type="term" value="F:GTP binding"/>
    <property type="evidence" value="ECO:0007669"/>
    <property type="project" value="UniProtKB-KW"/>
</dbReference>